<dbReference type="RefSeq" id="WP_408078973.1">
    <property type="nucleotide sequence ID" value="NZ_JBELQA010000001.1"/>
</dbReference>
<feature type="compositionally biased region" description="Low complexity" evidence="1">
    <location>
        <begin position="33"/>
        <end position="44"/>
    </location>
</feature>
<feature type="region of interest" description="Disordered" evidence="1">
    <location>
        <begin position="21"/>
        <end position="88"/>
    </location>
</feature>
<comment type="caution">
    <text evidence="2">The sequence shown here is derived from an EMBL/GenBank/DDBJ whole genome shotgun (WGS) entry which is preliminary data.</text>
</comment>
<reference evidence="2 3" key="1">
    <citation type="submission" date="2024-06" db="EMBL/GenBank/DDBJ databases">
        <authorList>
            <person name="Kaempfer P."/>
            <person name="Viver T."/>
        </authorList>
    </citation>
    <scope>NUCLEOTIDE SEQUENCE [LARGE SCALE GENOMIC DNA]</scope>
    <source>
        <strain evidence="2 3">ST-87</strain>
    </source>
</reference>
<dbReference type="EMBL" id="JBELQA010000001">
    <property type="protein sequence ID" value="MFL9829375.1"/>
    <property type="molecule type" value="Genomic_DNA"/>
</dbReference>
<proteinExistence type="predicted"/>
<evidence type="ECO:0000256" key="1">
    <source>
        <dbReference type="SAM" id="MobiDB-lite"/>
    </source>
</evidence>
<evidence type="ECO:0000313" key="2">
    <source>
        <dbReference type="EMBL" id="MFL9829375.1"/>
    </source>
</evidence>
<name>A0ABW8XP27_9FLAO</name>
<accession>A0ABW8XP27</accession>
<sequence length="88" mass="9213">MKKLTMLLGLLTVLTIISCRDKKETPPPPPPQAESVPAEPVPAAESDKEADGTSVNVGSEGVDIQTKDGKKETNVTVGDGSANLEIKK</sequence>
<organism evidence="2 3">
    <name type="scientific">Flavobacterium plantiphilum</name>
    <dbReference type="NCBI Taxonomy" id="3163297"/>
    <lineage>
        <taxon>Bacteria</taxon>
        <taxon>Pseudomonadati</taxon>
        <taxon>Bacteroidota</taxon>
        <taxon>Flavobacteriia</taxon>
        <taxon>Flavobacteriales</taxon>
        <taxon>Flavobacteriaceae</taxon>
        <taxon>Flavobacterium</taxon>
    </lineage>
</organism>
<protein>
    <submittedName>
        <fullName evidence="2">Uncharacterized protein</fullName>
    </submittedName>
</protein>
<gene>
    <name evidence="2" type="ORF">ABS764_00800</name>
</gene>
<dbReference type="Proteomes" id="UP001629260">
    <property type="component" value="Unassembled WGS sequence"/>
</dbReference>
<dbReference type="PROSITE" id="PS51257">
    <property type="entry name" value="PROKAR_LIPOPROTEIN"/>
    <property type="match status" value="1"/>
</dbReference>
<keyword evidence="3" id="KW-1185">Reference proteome</keyword>
<evidence type="ECO:0000313" key="3">
    <source>
        <dbReference type="Proteomes" id="UP001629260"/>
    </source>
</evidence>